<dbReference type="PANTHER" id="PTHR43118">
    <property type="entry name" value="RHAMNOGALACTURONAN LYASE (EUROFUNG)"/>
    <property type="match status" value="1"/>
</dbReference>
<dbReference type="InterPro" id="IPR008979">
    <property type="entry name" value="Galactose-bd-like_sf"/>
</dbReference>
<reference evidence="4" key="2">
    <citation type="journal article" date="2021" name="PeerJ">
        <title>Extensive microbial diversity within the chicken gut microbiome revealed by metagenomics and culture.</title>
        <authorList>
            <person name="Gilroy R."/>
            <person name="Ravi A."/>
            <person name="Getino M."/>
            <person name="Pursley I."/>
            <person name="Horton D.L."/>
            <person name="Alikhan N.F."/>
            <person name="Baker D."/>
            <person name="Gharbi K."/>
            <person name="Hall N."/>
            <person name="Watson M."/>
            <person name="Adriaenssens E.M."/>
            <person name="Foster-Nyarko E."/>
            <person name="Jarju S."/>
            <person name="Secka A."/>
            <person name="Antonio M."/>
            <person name="Oren A."/>
            <person name="Chaudhuri R.R."/>
            <person name="La Ragione R."/>
            <person name="Hildebrand F."/>
            <person name="Pallen M.J."/>
        </authorList>
    </citation>
    <scope>NUCLEOTIDE SEQUENCE</scope>
    <source>
        <strain evidence="4">CHK181-108</strain>
    </source>
</reference>
<dbReference type="InterPro" id="IPR028994">
    <property type="entry name" value="Integrin_alpha_N"/>
</dbReference>
<dbReference type="InterPro" id="IPR000421">
    <property type="entry name" value="FA58C"/>
</dbReference>
<dbReference type="InterPro" id="IPR049366">
    <property type="entry name" value="RGL11_C"/>
</dbReference>
<feature type="domain" description="F5/8 type C" evidence="3">
    <location>
        <begin position="845"/>
        <end position="990"/>
    </location>
</feature>
<dbReference type="InterPro" id="IPR013783">
    <property type="entry name" value="Ig-like_fold"/>
</dbReference>
<evidence type="ECO:0000256" key="1">
    <source>
        <dbReference type="ARBA" id="ARBA00023295"/>
    </source>
</evidence>
<dbReference type="InterPro" id="IPR036582">
    <property type="entry name" value="Mao_N_sf"/>
</dbReference>
<dbReference type="Gene3D" id="3.30.457.10">
    <property type="entry name" value="Copper amine oxidase-like, N-terminal domain"/>
    <property type="match status" value="1"/>
</dbReference>
<evidence type="ECO:0000313" key="4">
    <source>
        <dbReference type="EMBL" id="HIT84704.1"/>
    </source>
</evidence>
<dbReference type="Pfam" id="PF07833">
    <property type="entry name" value="Cu_amine_oxidN1"/>
    <property type="match status" value="1"/>
</dbReference>
<dbReference type="Pfam" id="PF21348">
    <property type="entry name" value="RGL11_C"/>
    <property type="match status" value="1"/>
</dbReference>
<dbReference type="EMBL" id="DVLU01000018">
    <property type="protein sequence ID" value="HIT84704.1"/>
    <property type="molecule type" value="Genomic_DNA"/>
</dbReference>
<proteinExistence type="predicted"/>
<name>A0A9D1KPB2_9FIRM</name>
<dbReference type="SUPFAM" id="SSF55383">
    <property type="entry name" value="Copper amine oxidase, domain N"/>
    <property type="match status" value="2"/>
</dbReference>
<evidence type="ECO:0000256" key="2">
    <source>
        <dbReference type="SAM" id="SignalP"/>
    </source>
</evidence>
<dbReference type="AlphaFoldDB" id="A0A9D1KPB2"/>
<dbReference type="Pfam" id="PF00754">
    <property type="entry name" value="F5_F8_type_C"/>
    <property type="match status" value="1"/>
</dbReference>
<reference evidence="4" key="1">
    <citation type="submission" date="2020-10" db="EMBL/GenBank/DDBJ databases">
        <authorList>
            <person name="Gilroy R."/>
        </authorList>
    </citation>
    <scope>NUCLEOTIDE SEQUENCE</scope>
    <source>
        <strain evidence="4">CHK181-108</strain>
    </source>
</reference>
<dbReference type="Proteomes" id="UP000824165">
    <property type="component" value="Unassembled WGS sequence"/>
</dbReference>
<dbReference type="Pfam" id="PF18370">
    <property type="entry name" value="RGI_lyase"/>
    <property type="match status" value="1"/>
</dbReference>
<dbReference type="SUPFAM" id="SSF49785">
    <property type="entry name" value="Galactose-binding domain-like"/>
    <property type="match status" value="1"/>
</dbReference>
<dbReference type="InterPro" id="IPR034641">
    <property type="entry name" value="RGL11"/>
</dbReference>
<keyword evidence="1" id="KW-0326">Glycosidase</keyword>
<dbReference type="PROSITE" id="PS50022">
    <property type="entry name" value="FA58C_3"/>
    <property type="match status" value="1"/>
</dbReference>
<dbReference type="InterPro" id="IPR041624">
    <property type="entry name" value="RGI_lyase"/>
</dbReference>
<dbReference type="Gene3D" id="2.60.120.260">
    <property type="entry name" value="Galactose-binding domain-like"/>
    <property type="match status" value="1"/>
</dbReference>
<dbReference type="PANTHER" id="PTHR43118:SF1">
    <property type="entry name" value="RHAMNOGALACTURONAN LYASE (EUROFUNG)"/>
    <property type="match status" value="1"/>
</dbReference>
<feature type="signal peptide" evidence="2">
    <location>
        <begin position="1"/>
        <end position="30"/>
    </location>
</feature>
<organism evidence="4 5">
    <name type="scientific">Candidatus Ornithomonoglobus intestinigallinarum</name>
    <dbReference type="NCBI Taxonomy" id="2840894"/>
    <lineage>
        <taxon>Bacteria</taxon>
        <taxon>Bacillati</taxon>
        <taxon>Bacillota</taxon>
        <taxon>Clostridia</taxon>
        <taxon>Candidatus Ornithomonoglobus</taxon>
    </lineage>
</organism>
<evidence type="ECO:0000259" key="3">
    <source>
        <dbReference type="PROSITE" id="PS50022"/>
    </source>
</evidence>
<dbReference type="CDD" id="cd10318">
    <property type="entry name" value="RGL11"/>
    <property type="match status" value="1"/>
</dbReference>
<feature type="chain" id="PRO_5038415125" evidence="2">
    <location>
        <begin position="31"/>
        <end position="990"/>
    </location>
</feature>
<comment type="caution">
    <text evidence="4">The sequence shown here is derived from an EMBL/GenBank/DDBJ whole genome shotgun (WGS) entry which is preliminary data.</text>
</comment>
<gene>
    <name evidence="4" type="ORF">IAA60_02235</name>
</gene>
<dbReference type="Gene3D" id="2.60.40.10">
    <property type="entry name" value="Immunoglobulins"/>
    <property type="match status" value="1"/>
</dbReference>
<dbReference type="SUPFAM" id="SSF69318">
    <property type="entry name" value="Integrin alpha N-terminal domain"/>
    <property type="match status" value="1"/>
</dbReference>
<accession>A0A9D1KPB2</accession>
<evidence type="ECO:0000313" key="5">
    <source>
        <dbReference type="Proteomes" id="UP000824165"/>
    </source>
</evidence>
<sequence>MMTMLKSKSKKRLVSGLTAAALVLGTAAFAAEKPMVGESLIVGDTTASSAETQALIDAQVRTGREMEDIDRGLVAVKADKYVYLSWRWLGYESADTLYNVYRNGELVTTLNATNFTDTTVDEADIAAAKYSVAPVNDGTEGEKCAEVSVWNENYTDIPIQKPEDNEINGQAYSYSAGDASVGDLDGDGQYEIVLKWDPSNARDAADSGFTGKCIIDGYDTDGTLMWRVNMGPNIRAGAHDTQFMVYDFDGDGKAEMICRTADGTIAGDGSVIGDADKNWADPESGKNLTGPLYLTAFNGEDGSVIDTVDYEPQTVTDKGGVDTWGDSWGNRSERYLAGIGSLDGKTTSAVFARGYYTGPEGETGGRTVIAAWDLKDGKLEKRWVFDTMDYDNQYIGQGNHSMSMADVDFDGCDEVIYGSLAVDSDGEPMYSTGLGHGDAQHVGDILPSRPGLEVYSCHEDTNAEYSYDLRDARTGEIIWAGEQLGIDNGRACTGDIDPRYEGEECWSAAGTMTTADGTVITNDYIIGTNFTAYWDGDLGREVQDGIYISKWDPITSKTNTIFSADGCFAVNGTKANPSLTADILGDWREEVIYPLNDSSALRVYISTEPTSYKLPALMHDTQYRNHVALQNTCYNQPTHLSYYLGYDTETVPVPDITVNGKTNPDTESYNIADLTSGDTVYLVVNEPVALKNGMPKRIDNDNLDVVPYVDENDRTLVPVRFIAEAFGAAVEWNDPYVDIIMPDYTFIRMTIGSASYVTAEFLEKTAGPDSSTVNMLQNETYHEMDTAAVVINDRTMIPIRYAAEAMGLNVDYADGLVLISTAAPDVENAAAIKETILNAAVPTQIIPEALGEGKDKFFDNQLDVFEVTATSNDGNNELGAVDRDMGTRWSGYGANSLTVDLGSEQTVTGVAIAMWKGSERIYPFMIQYSLDGNDWETALEKTQNSGETEDFETYEFGAPVTARYIKYVGDGATDPEKNYCHISEMAVLGE</sequence>
<keyword evidence="1" id="KW-0378">Hydrolase</keyword>
<protein>
    <submittedName>
        <fullName evidence="4">Discoidin domain-containing protein</fullName>
    </submittedName>
</protein>
<keyword evidence="2" id="KW-0732">Signal</keyword>
<dbReference type="GO" id="GO:0016798">
    <property type="term" value="F:hydrolase activity, acting on glycosyl bonds"/>
    <property type="evidence" value="ECO:0007669"/>
    <property type="project" value="UniProtKB-KW"/>
</dbReference>
<dbReference type="InterPro" id="IPR012854">
    <property type="entry name" value="Cu_amine_oxidase-like_N"/>
</dbReference>